<evidence type="ECO:0000256" key="9">
    <source>
        <dbReference type="ARBA" id="ARBA00029374"/>
    </source>
</evidence>
<organism evidence="11 12">
    <name type="scientific">Dehalococcoides mccartyi (strain VS)</name>
    <dbReference type="NCBI Taxonomy" id="311424"/>
    <lineage>
        <taxon>Bacteria</taxon>
        <taxon>Bacillati</taxon>
        <taxon>Chloroflexota</taxon>
        <taxon>Dehalococcoidia</taxon>
        <taxon>Dehalococcoidales</taxon>
        <taxon>Dehalococcoidaceae</taxon>
        <taxon>Dehalococcoides</taxon>
    </lineage>
</organism>
<accession>D2BJC6</accession>
<evidence type="ECO:0000256" key="1">
    <source>
        <dbReference type="ARBA" id="ARBA00004236"/>
    </source>
</evidence>
<name>D2BJC6_DEHMV</name>
<dbReference type="GO" id="GO:0005886">
    <property type="term" value="C:plasma membrane"/>
    <property type="evidence" value="ECO:0007669"/>
    <property type="project" value="UniProtKB-SubCell"/>
</dbReference>
<evidence type="ECO:0000313" key="11">
    <source>
        <dbReference type="EMBL" id="ACZ62426.1"/>
    </source>
</evidence>
<keyword evidence="4" id="KW-0479">Metal-binding</keyword>
<dbReference type="PROSITE" id="PS51379">
    <property type="entry name" value="4FE4S_FER_2"/>
    <property type="match status" value="1"/>
</dbReference>
<keyword evidence="2" id="KW-1003">Cell membrane</keyword>
<dbReference type="InterPro" id="IPR019546">
    <property type="entry name" value="TAT_signal_bac_arc"/>
</dbReference>
<evidence type="ECO:0000259" key="10">
    <source>
        <dbReference type="PROSITE" id="PS51379"/>
    </source>
</evidence>
<dbReference type="GO" id="GO:0046872">
    <property type="term" value="F:metal ion binding"/>
    <property type="evidence" value="ECO:0007669"/>
    <property type="project" value="UniProtKB-KW"/>
</dbReference>
<dbReference type="OrthoDB" id="157770at2"/>
<dbReference type="PROSITE" id="PS51318">
    <property type="entry name" value="TAT"/>
    <property type="match status" value="1"/>
</dbReference>
<dbReference type="InterPro" id="IPR028894">
    <property type="entry name" value="RDH_dom"/>
</dbReference>
<keyword evidence="3" id="KW-0004">4Fe-4S</keyword>
<dbReference type="AlphaFoldDB" id="D2BJC6"/>
<evidence type="ECO:0000256" key="8">
    <source>
        <dbReference type="ARBA" id="ARBA00023136"/>
    </source>
</evidence>
<dbReference type="NCBIfam" id="TIGR01409">
    <property type="entry name" value="TAT_signal_seq"/>
    <property type="match status" value="1"/>
</dbReference>
<reference evidence="11 12" key="1">
    <citation type="journal article" date="2009" name="PLoS Genet.">
        <title>Localized plasticity in the streamlined genomes of vinyl chloride respiring Dehalococcoides.</title>
        <authorList>
            <person name="McMurdie P.J."/>
            <person name="Behrens S.F."/>
            <person name="Muller J.A."/>
            <person name="Goke J."/>
            <person name="Ritalahti K.M."/>
            <person name="Wagner R."/>
            <person name="Goltsman E."/>
            <person name="Lapidus A."/>
            <person name="Holmes S."/>
            <person name="Loffler F.E."/>
            <person name="Spormann A.M."/>
        </authorList>
    </citation>
    <scope>NUCLEOTIDE SEQUENCE [LARGE SCALE GENOMIC DNA]</scope>
    <source>
        <strain evidence="11 12">VS</strain>
    </source>
</reference>
<dbReference type="SUPFAM" id="SSF54862">
    <property type="entry name" value="4Fe-4S ferredoxins"/>
    <property type="match status" value="1"/>
</dbReference>
<evidence type="ECO:0000256" key="4">
    <source>
        <dbReference type="ARBA" id="ARBA00022723"/>
    </source>
</evidence>
<dbReference type="GO" id="GO:0051539">
    <property type="term" value="F:4 iron, 4 sulfur cluster binding"/>
    <property type="evidence" value="ECO:0007669"/>
    <property type="project" value="UniProtKB-KW"/>
</dbReference>
<dbReference type="PROSITE" id="PS00198">
    <property type="entry name" value="4FE4S_FER_1"/>
    <property type="match status" value="1"/>
</dbReference>
<evidence type="ECO:0000256" key="6">
    <source>
        <dbReference type="ARBA" id="ARBA00023004"/>
    </source>
</evidence>
<comment type="subcellular location">
    <subcellularLocation>
        <location evidence="1">Cell membrane</location>
    </subcellularLocation>
</comment>
<dbReference type="KEGG" id="dev:DhcVS_1327"/>
<dbReference type="RefSeq" id="WP_012882568.1">
    <property type="nucleotide sequence ID" value="NC_013552.1"/>
</dbReference>
<keyword evidence="7" id="KW-0411">Iron-sulfur</keyword>
<evidence type="ECO:0000313" key="12">
    <source>
        <dbReference type="Proteomes" id="UP000002506"/>
    </source>
</evidence>
<evidence type="ECO:0000256" key="3">
    <source>
        <dbReference type="ARBA" id="ARBA00022485"/>
    </source>
</evidence>
<dbReference type="HOGENOM" id="CLU_036586_0_1_0"/>
<evidence type="ECO:0000256" key="2">
    <source>
        <dbReference type="ARBA" id="ARBA00022475"/>
    </source>
</evidence>
<keyword evidence="5" id="KW-0732">Signal</keyword>
<sequence>MAKFHSTLSRRDFMKALGIAGAGMGTAAATSPVFHDLEELAASDGKEAYARPWWVKETDMPTVEMDWSIIKPFNDAYTMDGGDGAAYLIEPDIFKSWQATAKQNLAEKYNKEPGWSIPDRALSDASSKMGFKYIEHCVYAPDFRNDPYFKYSGPSYGPSQTTDGNWIKLQATPEENAKIVRAALRFFGVNQARFFKLDEKMKKLVFTKTEYGTPIVYEDVERGYGTDISFGGDKIVIPKNKELWGISLSIPMSKAMFRQGTGLLRAAANYRRYMEIANVQLAAQVFFNGIGYQLLGYTYTAGGVMAALPAAIFTGMGELGRTNSFIASPENGTICGYFVWLTDLPLAVDKPIDCGTFKFCHTCQKCAEVCPTQCISYDKEPSWDIPRSATFPKQEPRWSSPGKKVFWRDEPGCFKAWKSFPGCGTCMGTCTFNTNTQAIVHDVVKATVSQTSLLNGMFWNADKFFGYGITPVEKRDEWWDHLNPINGYDNTIGSNYKGY</sequence>
<proteinExistence type="predicted"/>
<gene>
    <name evidence="11" type="primary">rdhA</name>
    <name evidence="11" type="ordered locus">DhcVS_1327</name>
</gene>
<evidence type="ECO:0000256" key="5">
    <source>
        <dbReference type="ARBA" id="ARBA00022729"/>
    </source>
</evidence>
<dbReference type="InterPro" id="IPR017900">
    <property type="entry name" value="4Fe4S_Fe_S_CS"/>
</dbReference>
<dbReference type="InterPro" id="IPR017896">
    <property type="entry name" value="4Fe4S_Fe-S-bd"/>
</dbReference>
<keyword evidence="6" id="KW-0408">Iron</keyword>
<dbReference type="NCBIfam" id="TIGR02486">
    <property type="entry name" value="RDH"/>
    <property type="match status" value="1"/>
</dbReference>
<dbReference type="InterPro" id="IPR006311">
    <property type="entry name" value="TAT_signal"/>
</dbReference>
<dbReference type="Gene3D" id="3.30.70.20">
    <property type="match status" value="1"/>
</dbReference>
<protein>
    <submittedName>
        <fullName evidence="11">Reductive dehalogenase</fullName>
    </submittedName>
</protein>
<evidence type="ECO:0000256" key="7">
    <source>
        <dbReference type="ARBA" id="ARBA00023014"/>
    </source>
</evidence>
<dbReference type="eggNOG" id="COG1600">
    <property type="taxonomic scope" value="Bacteria"/>
</dbReference>
<dbReference type="InterPro" id="IPR012832">
    <property type="entry name" value="RDH"/>
</dbReference>
<keyword evidence="8" id="KW-0472">Membrane</keyword>
<comment type="cofactor">
    <cofactor evidence="9">
        <name>corrinoid</name>
        <dbReference type="ChEBI" id="CHEBI:33913"/>
    </cofactor>
</comment>
<feature type="domain" description="4Fe-4S ferredoxin-type" evidence="10">
    <location>
        <begin position="350"/>
        <end position="380"/>
    </location>
</feature>
<dbReference type="Proteomes" id="UP000002506">
    <property type="component" value="Chromosome"/>
</dbReference>
<dbReference type="Pfam" id="PF13486">
    <property type="entry name" value="Dehalogenase"/>
    <property type="match status" value="1"/>
</dbReference>
<dbReference type="EMBL" id="CP001827">
    <property type="protein sequence ID" value="ACZ62426.1"/>
    <property type="molecule type" value="Genomic_DNA"/>
</dbReference>